<organism evidence="1 2">
    <name type="scientific">Meloidogyne enterolobii</name>
    <name type="common">Root-knot nematode worm</name>
    <name type="synonym">Meloidogyne mayaguensis</name>
    <dbReference type="NCBI Taxonomy" id="390850"/>
    <lineage>
        <taxon>Eukaryota</taxon>
        <taxon>Metazoa</taxon>
        <taxon>Ecdysozoa</taxon>
        <taxon>Nematoda</taxon>
        <taxon>Chromadorea</taxon>
        <taxon>Rhabditida</taxon>
        <taxon>Tylenchina</taxon>
        <taxon>Tylenchomorpha</taxon>
        <taxon>Tylenchoidea</taxon>
        <taxon>Meloidogynidae</taxon>
        <taxon>Meloidogyninae</taxon>
        <taxon>Meloidogyne</taxon>
    </lineage>
</organism>
<proteinExistence type="predicted"/>
<evidence type="ECO:0000313" key="2">
    <source>
        <dbReference type="Proteomes" id="UP000580250"/>
    </source>
</evidence>
<dbReference type="Proteomes" id="UP000580250">
    <property type="component" value="Unassembled WGS sequence"/>
</dbReference>
<gene>
    <name evidence="1" type="ORF">MENT_LOCUS57823</name>
</gene>
<dbReference type="AlphaFoldDB" id="A0A6V7XXM4"/>
<accession>A0A6V7XXM4</accession>
<sequence length="408" mass="46895">MNNNYFTIERVTEFNSRSRNTFGQICHIRFNPLEDQQRPDLAMTVLISHLLDRVLAGRPAPLRVGLQVQPPNFQHAFTIPLRPLDQNNPAALAAAIERLNEISAAGIDLLSGTTVTKVVGVWPLNAQRTNNPDARSGSCDLELDHVLSSRCRSIVRVHNPNDRYCLARAVVIGLARIRMVDQGVANGAARFKEFCQQQQQHLFPAENLMRNAGLDFGLMAYSLEHVAILQLWLNQHFDGEGYVRIVVFQKEQQYRIVYKGDGRAARYNLCLLLENGHYHYIGRPEQLFSVQRFCIDCERSYTRWKHWSGCSVVCRFCMRSGANFPCQIEEKVACQNCGFIFPSRPCYDYHLINSAPEELIRSDRRTFASICQMRRICGICHHIIYEQQQHDCLQQQQQQNLICNKCHE</sequence>
<protein>
    <submittedName>
        <fullName evidence="1">Uncharacterized protein</fullName>
    </submittedName>
</protein>
<evidence type="ECO:0000313" key="1">
    <source>
        <dbReference type="EMBL" id="CAD2204103.1"/>
    </source>
</evidence>
<dbReference type="OrthoDB" id="5876545at2759"/>
<reference evidence="1 2" key="1">
    <citation type="submission" date="2020-08" db="EMBL/GenBank/DDBJ databases">
        <authorList>
            <person name="Koutsovoulos G."/>
            <person name="Danchin GJ E."/>
        </authorList>
    </citation>
    <scope>NUCLEOTIDE SEQUENCE [LARGE SCALE GENOMIC DNA]</scope>
</reference>
<name>A0A6V7XXM4_MELEN</name>
<dbReference type="EMBL" id="CAJEWN010002522">
    <property type="protein sequence ID" value="CAD2204103.1"/>
    <property type="molecule type" value="Genomic_DNA"/>
</dbReference>
<comment type="caution">
    <text evidence="1">The sequence shown here is derived from an EMBL/GenBank/DDBJ whole genome shotgun (WGS) entry which is preliminary data.</text>
</comment>